<protein>
    <recommendedName>
        <fullName evidence="3">Bifunctional inhibitor/plant lipid transfer protein/seed storage helical domain-containing protein</fullName>
    </recommendedName>
</protein>
<dbReference type="AlphaFoldDB" id="A0AAN7LWC7"/>
<evidence type="ECO:0000256" key="2">
    <source>
        <dbReference type="SAM" id="SignalP"/>
    </source>
</evidence>
<feature type="signal peptide" evidence="2">
    <location>
        <begin position="1"/>
        <end position="25"/>
    </location>
</feature>
<evidence type="ECO:0000259" key="3">
    <source>
        <dbReference type="SMART" id="SM00499"/>
    </source>
</evidence>
<feature type="chain" id="PRO_5042992836" description="Bifunctional inhibitor/plant lipid transfer protein/seed storage helical domain-containing protein" evidence="2">
    <location>
        <begin position="26"/>
        <end position="119"/>
    </location>
</feature>
<dbReference type="EMBL" id="JAXQNO010000006">
    <property type="protein sequence ID" value="KAK4797038.1"/>
    <property type="molecule type" value="Genomic_DNA"/>
</dbReference>
<dbReference type="InterPro" id="IPR027923">
    <property type="entry name" value="Hydrophob_seed_dom"/>
</dbReference>
<sequence>MASKSTARLPLFLSLNLLLFSLSGAWIDDPSPSSSCPMDTLRLGVCVNLLNGLLNIRAGTPSKEPCCGLINGLLDVDAAVCLCNAAKANILGIRLGASLSLRLLLNTCGKNAPNNFQCA</sequence>
<dbReference type="Pfam" id="PF14547">
    <property type="entry name" value="Hydrophob_seed"/>
    <property type="match status" value="1"/>
</dbReference>
<proteinExistence type="inferred from homology"/>
<gene>
    <name evidence="4" type="ORF">SAY86_029364</name>
</gene>
<dbReference type="Gene3D" id="1.10.110.10">
    <property type="entry name" value="Plant lipid-transfer and hydrophobic proteins"/>
    <property type="match status" value="1"/>
</dbReference>
<name>A0AAN7LWC7_TRANT</name>
<dbReference type="InterPro" id="IPR051636">
    <property type="entry name" value="Plant_LTP/defense-related"/>
</dbReference>
<accession>A0AAN7LWC7</accession>
<comment type="similarity">
    <text evidence="1">Belongs to the plant LTP family. PEARLI1 subfamily.</text>
</comment>
<keyword evidence="5" id="KW-1185">Reference proteome</keyword>
<dbReference type="SUPFAM" id="SSF47699">
    <property type="entry name" value="Bifunctional inhibitor/lipid-transfer protein/seed storage 2S albumin"/>
    <property type="match status" value="1"/>
</dbReference>
<dbReference type="SMART" id="SM00499">
    <property type="entry name" value="AAI"/>
    <property type="match status" value="1"/>
</dbReference>
<keyword evidence="2" id="KW-0732">Signal</keyword>
<dbReference type="Proteomes" id="UP001346149">
    <property type="component" value="Unassembled WGS sequence"/>
</dbReference>
<dbReference type="CDD" id="cd01958">
    <property type="entry name" value="HPS_like"/>
    <property type="match status" value="1"/>
</dbReference>
<evidence type="ECO:0000256" key="1">
    <source>
        <dbReference type="ARBA" id="ARBA00008965"/>
    </source>
</evidence>
<feature type="domain" description="Bifunctional inhibitor/plant lipid transfer protein/seed storage helical" evidence="3">
    <location>
        <begin position="36"/>
        <end position="118"/>
    </location>
</feature>
<organism evidence="4 5">
    <name type="scientific">Trapa natans</name>
    <name type="common">Water chestnut</name>
    <dbReference type="NCBI Taxonomy" id="22666"/>
    <lineage>
        <taxon>Eukaryota</taxon>
        <taxon>Viridiplantae</taxon>
        <taxon>Streptophyta</taxon>
        <taxon>Embryophyta</taxon>
        <taxon>Tracheophyta</taxon>
        <taxon>Spermatophyta</taxon>
        <taxon>Magnoliopsida</taxon>
        <taxon>eudicotyledons</taxon>
        <taxon>Gunneridae</taxon>
        <taxon>Pentapetalae</taxon>
        <taxon>rosids</taxon>
        <taxon>malvids</taxon>
        <taxon>Myrtales</taxon>
        <taxon>Lythraceae</taxon>
        <taxon>Trapa</taxon>
    </lineage>
</organism>
<dbReference type="PANTHER" id="PTHR31731">
    <property type="match status" value="1"/>
</dbReference>
<comment type="caution">
    <text evidence="4">The sequence shown here is derived from an EMBL/GenBank/DDBJ whole genome shotgun (WGS) entry which is preliminary data.</text>
</comment>
<dbReference type="InterPro" id="IPR016140">
    <property type="entry name" value="Bifunc_inhib/LTP/seed_store"/>
</dbReference>
<dbReference type="InterPro" id="IPR036312">
    <property type="entry name" value="Bifun_inhib/LTP/seed_sf"/>
</dbReference>
<reference evidence="4 5" key="1">
    <citation type="journal article" date="2023" name="Hortic Res">
        <title>Pangenome of water caltrop reveals structural variations and asymmetric subgenome divergence after allopolyploidization.</title>
        <authorList>
            <person name="Zhang X."/>
            <person name="Chen Y."/>
            <person name="Wang L."/>
            <person name="Yuan Y."/>
            <person name="Fang M."/>
            <person name="Shi L."/>
            <person name="Lu R."/>
            <person name="Comes H.P."/>
            <person name="Ma Y."/>
            <person name="Chen Y."/>
            <person name="Huang G."/>
            <person name="Zhou Y."/>
            <person name="Zheng Z."/>
            <person name="Qiu Y."/>
        </authorList>
    </citation>
    <scope>NUCLEOTIDE SEQUENCE [LARGE SCALE GENOMIC DNA]</scope>
    <source>
        <strain evidence="4">F231</strain>
    </source>
</reference>
<evidence type="ECO:0000313" key="5">
    <source>
        <dbReference type="Proteomes" id="UP001346149"/>
    </source>
</evidence>
<evidence type="ECO:0000313" key="4">
    <source>
        <dbReference type="EMBL" id="KAK4797038.1"/>
    </source>
</evidence>